<accession>A0AAN8JW47</accession>
<name>A0AAN8JW47_PATCE</name>
<keyword evidence="4" id="KW-0804">Transcription</keyword>
<reference evidence="9 10" key="1">
    <citation type="submission" date="2024-01" db="EMBL/GenBank/DDBJ databases">
        <title>The genome of the rayed Mediterranean limpet Patella caerulea (Linnaeus, 1758).</title>
        <authorList>
            <person name="Anh-Thu Weber A."/>
            <person name="Halstead-Nussloch G."/>
        </authorList>
    </citation>
    <scope>NUCLEOTIDE SEQUENCE [LARGE SCALE GENOMIC DNA]</scope>
    <source>
        <strain evidence="9">AATW-2023a</strain>
        <tissue evidence="9">Whole specimen</tissue>
    </source>
</reference>
<dbReference type="SMART" id="SM00425">
    <property type="entry name" value="TBOX"/>
    <property type="match status" value="1"/>
</dbReference>
<feature type="domain" description="T-box" evidence="8">
    <location>
        <begin position="82"/>
        <end position="265"/>
    </location>
</feature>
<evidence type="ECO:0000259" key="8">
    <source>
        <dbReference type="PROSITE" id="PS50252"/>
    </source>
</evidence>
<dbReference type="PROSITE" id="PS01283">
    <property type="entry name" value="TBOX_1"/>
    <property type="match status" value="1"/>
</dbReference>
<dbReference type="InterPro" id="IPR036960">
    <property type="entry name" value="T-box_sf"/>
</dbReference>
<comment type="subcellular location">
    <subcellularLocation>
        <location evidence="1 6">Nucleus</location>
    </subcellularLocation>
</comment>
<evidence type="ECO:0000256" key="6">
    <source>
        <dbReference type="PROSITE-ProRule" id="PRU00201"/>
    </source>
</evidence>
<dbReference type="GO" id="GO:0000978">
    <property type="term" value="F:RNA polymerase II cis-regulatory region sequence-specific DNA binding"/>
    <property type="evidence" value="ECO:0007669"/>
    <property type="project" value="InterPro"/>
</dbReference>
<dbReference type="GO" id="GO:0001708">
    <property type="term" value="P:cell fate specification"/>
    <property type="evidence" value="ECO:0007669"/>
    <property type="project" value="TreeGrafter"/>
</dbReference>
<dbReference type="EMBL" id="JAZGQO010000006">
    <property type="protein sequence ID" value="KAK6183955.1"/>
    <property type="molecule type" value="Genomic_DNA"/>
</dbReference>
<dbReference type="SUPFAM" id="SSF49417">
    <property type="entry name" value="p53-like transcription factors"/>
    <property type="match status" value="1"/>
</dbReference>
<dbReference type="AlphaFoldDB" id="A0AAN8JW47"/>
<dbReference type="PROSITE" id="PS01264">
    <property type="entry name" value="TBOX_2"/>
    <property type="match status" value="1"/>
</dbReference>
<dbReference type="InterPro" id="IPR001699">
    <property type="entry name" value="TF_T-box"/>
</dbReference>
<keyword evidence="2" id="KW-0805">Transcription regulation</keyword>
<proteinExistence type="predicted"/>
<keyword evidence="3 6" id="KW-0238">DNA-binding</keyword>
<sequence length="580" mass="65521">MAFNPYLLQRSMDYTMGNLFLPNPYLPPMHLHPQGLTAPLPKLSQMFDRSGFVPSDPVSQPFRPYSCADNDADVTDDPKVELDAKELWNSFHEYGTEMVITKSGRRMFPPFKVKVSGLDKKAKYILLMDIVAVDDCRYKFHNSKWMVAGKADPEMPKRMYIHPDSPSTGEQWMQKIVSFHKLKLSNNISDKHGFVSYHFTILNSMHKYQPRFHLVRTDDILKLPYSPFRTFVFKEMEFIAVTAYQNEKITQLKIDHNPFAKGFRDTGGGKREKKRPCLMAPTSTCHTGSVDNMHGRTTPSMIDQEETICVVGDEGDDSDADNQIEVSSSTCDNDDEFVPDDRSATSKINLEMSSSDKYCQSTTEQSKMAVRIDEHPDTNLSERLSPSLQTSTYNPVSTSKPESSKLTKSTKLSFPVSAMLSDDKTQSVSSDISKYYPVPSLMDYNNQMTQFHSAISQNALLSSHLSFLSSLHQSYNGLNVFGESPSLPLNYSAHFNPYALKNNRFSPYPYQNSTSRSCELLKSSSDQKDTSASGFSKAKIERIKSVRVHDENGSDLKNMEKMLSGLSKSLLPSNECETKK</sequence>
<dbReference type="PRINTS" id="PR00937">
    <property type="entry name" value="TBOX"/>
</dbReference>
<dbReference type="FunFam" id="2.60.40.820:FF:000003">
    <property type="entry name" value="T-box transcription factor TBX3"/>
    <property type="match status" value="1"/>
</dbReference>
<feature type="region of interest" description="Disordered" evidence="7">
    <location>
        <begin position="372"/>
        <end position="407"/>
    </location>
</feature>
<dbReference type="InterPro" id="IPR046360">
    <property type="entry name" value="T-box_DNA-bd"/>
</dbReference>
<dbReference type="GO" id="GO:0045893">
    <property type="term" value="P:positive regulation of DNA-templated transcription"/>
    <property type="evidence" value="ECO:0007669"/>
    <property type="project" value="InterPro"/>
</dbReference>
<feature type="compositionally biased region" description="Basic and acidic residues" evidence="7">
    <location>
        <begin position="549"/>
        <end position="560"/>
    </location>
</feature>
<comment type="caution">
    <text evidence="9">The sequence shown here is derived from an EMBL/GenBank/DDBJ whole genome shotgun (WGS) entry which is preliminary data.</text>
</comment>
<evidence type="ECO:0000313" key="9">
    <source>
        <dbReference type="EMBL" id="KAK6183955.1"/>
    </source>
</evidence>
<evidence type="ECO:0000256" key="7">
    <source>
        <dbReference type="SAM" id="MobiDB-lite"/>
    </source>
</evidence>
<feature type="compositionally biased region" description="Polar residues" evidence="7">
    <location>
        <begin position="378"/>
        <end position="396"/>
    </location>
</feature>
<evidence type="ECO:0000256" key="3">
    <source>
        <dbReference type="ARBA" id="ARBA00023125"/>
    </source>
</evidence>
<keyword evidence="5 6" id="KW-0539">Nucleus</keyword>
<evidence type="ECO:0000256" key="4">
    <source>
        <dbReference type="ARBA" id="ARBA00023163"/>
    </source>
</evidence>
<dbReference type="GO" id="GO:0000981">
    <property type="term" value="F:DNA-binding transcription factor activity, RNA polymerase II-specific"/>
    <property type="evidence" value="ECO:0007669"/>
    <property type="project" value="TreeGrafter"/>
</dbReference>
<evidence type="ECO:0000256" key="2">
    <source>
        <dbReference type="ARBA" id="ARBA00023015"/>
    </source>
</evidence>
<dbReference type="InterPro" id="IPR008967">
    <property type="entry name" value="p53-like_TF_DNA-bd_sf"/>
</dbReference>
<gene>
    <name evidence="9" type="ORF">SNE40_006515</name>
</gene>
<dbReference type="CDD" id="cd20188">
    <property type="entry name" value="T-box_TBX2_3-like"/>
    <property type="match status" value="1"/>
</dbReference>
<dbReference type="Proteomes" id="UP001347796">
    <property type="component" value="Unassembled WGS sequence"/>
</dbReference>
<feature type="compositionally biased region" description="Low complexity" evidence="7">
    <location>
        <begin position="397"/>
        <end position="407"/>
    </location>
</feature>
<dbReference type="GO" id="GO:0000785">
    <property type="term" value="C:chromatin"/>
    <property type="evidence" value="ECO:0007669"/>
    <property type="project" value="TreeGrafter"/>
</dbReference>
<evidence type="ECO:0000313" key="10">
    <source>
        <dbReference type="Proteomes" id="UP001347796"/>
    </source>
</evidence>
<dbReference type="Pfam" id="PF00907">
    <property type="entry name" value="T-box"/>
    <property type="match status" value="1"/>
</dbReference>
<keyword evidence="10" id="KW-1185">Reference proteome</keyword>
<dbReference type="InterPro" id="IPR018186">
    <property type="entry name" value="TF_T-box_CS"/>
</dbReference>
<evidence type="ECO:0000256" key="5">
    <source>
        <dbReference type="ARBA" id="ARBA00023242"/>
    </source>
</evidence>
<evidence type="ECO:0000256" key="1">
    <source>
        <dbReference type="ARBA" id="ARBA00004123"/>
    </source>
</evidence>
<comment type="caution">
    <text evidence="6">Lacks conserved residue(s) required for the propagation of feature annotation.</text>
</comment>
<organism evidence="9 10">
    <name type="scientific">Patella caerulea</name>
    <name type="common">Rayed Mediterranean limpet</name>
    <dbReference type="NCBI Taxonomy" id="87958"/>
    <lineage>
        <taxon>Eukaryota</taxon>
        <taxon>Metazoa</taxon>
        <taxon>Spiralia</taxon>
        <taxon>Lophotrochozoa</taxon>
        <taxon>Mollusca</taxon>
        <taxon>Gastropoda</taxon>
        <taxon>Patellogastropoda</taxon>
        <taxon>Patelloidea</taxon>
        <taxon>Patellidae</taxon>
        <taxon>Patella</taxon>
    </lineage>
</organism>
<dbReference type="Gene3D" id="2.60.40.820">
    <property type="entry name" value="Transcription factor, T-box"/>
    <property type="match status" value="1"/>
</dbReference>
<feature type="region of interest" description="Disordered" evidence="7">
    <location>
        <begin position="549"/>
        <end position="580"/>
    </location>
</feature>
<protein>
    <recommendedName>
        <fullName evidence="8">T-box domain-containing protein</fullName>
    </recommendedName>
</protein>
<dbReference type="PROSITE" id="PS50252">
    <property type="entry name" value="TBOX_3"/>
    <property type="match status" value="1"/>
</dbReference>
<dbReference type="PANTHER" id="PTHR11267">
    <property type="entry name" value="T-BOX PROTEIN-RELATED"/>
    <property type="match status" value="1"/>
</dbReference>
<dbReference type="GO" id="GO:0005634">
    <property type="term" value="C:nucleus"/>
    <property type="evidence" value="ECO:0007669"/>
    <property type="project" value="UniProtKB-SubCell"/>
</dbReference>
<dbReference type="PANTHER" id="PTHR11267:SF181">
    <property type="entry name" value="OPTOMOTOR-BLIND PROTEIN"/>
    <property type="match status" value="1"/>
</dbReference>